<evidence type="ECO:0000259" key="2">
    <source>
        <dbReference type="Pfam" id="PF01965"/>
    </source>
</evidence>
<dbReference type="InterPro" id="IPR002818">
    <property type="entry name" value="DJ-1/PfpI"/>
</dbReference>
<evidence type="ECO:0000256" key="1">
    <source>
        <dbReference type="ARBA" id="ARBA00008542"/>
    </source>
</evidence>
<accession>A0A133KBA5</accession>
<gene>
    <name evidence="3" type="ORF">HMPREF3200_01698</name>
</gene>
<comment type="caution">
    <text evidence="3">The sequence shown here is derived from an EMBL/GenBank/DDBJ whole genome shotgun (WGS) entry which is preliminary data.</text>
</comment>
<keyword evidence="4" id="KW-1185">Reference proteome</keyword>
<dbReference type="STRING" id="33036.HMPREF3200_01698"/>
<reference evidence="4" key="1">
    <citation type="submission" date="2016-01" db="EMBL/GenBank/DDBJ databases">
        <authorList>
            <person name="Mitreva M."/>
            <person name="Pepin K.H."/>
            <person name="Mihindukulasuriya K.A."/>
            <person name="Fulton R."/>
            <person name="Fronick C."/>
            <person name="O'Laughlin M."/>
            <person name="Miner T."/>
            <person name="Herter B."/>
            <person name="Rosa B.A."/>
            <person name="Cordes M."/>
            <person name="Tomlinson C."/>
            <person name="Wollam A."/>
            <person name="Palsikar V.B."/>
            <person name="Mardis E.R."/>
            <person name="Wilson R.K."/>
        </authorList>
    </citation>
    <scope>NUCLEOTIDE SEQUENCE [LARGE SCALE GENOMIC DNA]</scope>
    <source>
        <strain evidence="4">MJR8151</strain>
    </source>
</reference>
<dbReference type="GO" id="GO:0005737">
    <property type="term" value="C:cytoplasm"/>
    <property type="evidence" value="ECO:0007669"/>
    <property type="project" value="TreeGrafter"/>
</dbReference>
<proteinExistence type="inferred from homology"/>
<dbReference type="CDD" id="cd03135">
    <property type="entry name" value="GATase1_DJ-1"/>
    <property type="match status" value="1"/>
</dbReference>
<dbReference type="PROSITE" id="PS51276">
    <property type="entry name" value="PEPTIDASE_C56_PFPI"/>
    <property type="match status" value="1"/>
</dbReference>
<dbReference type="SUPFAM" id="SSF52317">
    <property type="entry name" value="Class I glutamine amidotransferase-like"/>
    <property type="match status" value="1"/>
</dbReference>
<evidence type="ECO:0000313" key="4">
    <source>
        <dbReference type="Proteomes" id="UP000070383"/>
    </source>
</evidence>
<dbReference type="InterPro" id="IPR029062">
    <property type="entry name" value="Class_I_gatase-like"/>
</dbReference>
<dbReference type="EMBL" id="LRPM01000071">
    <property type="protein sequence ID" value="KWZ76745.1"/>
    <property type="molecule type" value="Genomic_DNA"/>
</dbReference>
<dbReference type="NCBIfam" id="TIGR01383">
    <property type="entry name" value="not_thiJ"/>
    <property type="match status" value="1"/>
</dbReference>
<protein>
    <submittedName>
        <fullName evidence="3">DJ-1 family protein</fullName>
    </submittedName>
</protein>
<dbReference type="PANTHER" id="PTHR48094:SF12">
    <property type="entry name" value="PARKINSON DISEASE PROTEIN 7 HOMOLOG"/>
    <property type="match status" value="1"/>
</dbReference>
<comment type="similarity">
    <text evidence="1">Belongs to the peptidase C56 family.</text>
</comment>
<sequence length="194" mass="21528">MKKFLVLATNGNETIELFTPVDYLRRLGLSVDIVSTEESLDLKTSQGVSFRADLTFNQIVADEYFGLYIPGGTDGAYSMRDNKKVINLIQNFNKEGKIIAAICAGPVVLNKAGILTDKKATSFPAMKEEMDKTETYIDDKIVVTDGNITTGRGAAVTNYLALELARIIEGEKAVEKLKYGTQQEAVERYFDFKF</sequence>
<dbReference type="Gene3D" id="3.40.50.880">
    <property type="match status" value="1"/>
</dbReference>
<dbReference type="RefSeq" id="WP_060929826.1">
    <property type="nucleotide sequence ID" value="NZ_KQ955289.1"/>
</dbReference>
<dbReference type="InterPro" id="IPR006287">
    <property type="entry name" value="DJ-1"/>
</dbReference>
<name>A0A133KBA5_9FIRM</name>
<dbReference type="InterPro" id="IPR050325">
    <property type="entry name" value="Prot/Nucl_acid_deglycase"/>
</dbReference>
<feature type="domain" description="DJ-1/PfpI" evidence="2">
    <location>
        <begin position="2"/>
        <end position="165"/>
    </location>
</feature>
<dbReference type="AlphaFoldDB" id="A0A133KBA5"/>
<dbReference type="Pfam" id="PF01965">
    <property type="entry name" value="DJ-1_PfpI"/>
    <property type="match status" value="1"/>
</dbReference>
<evidence type="ECO:0000313" key="3">
    <source>
        <dbReference type="EMBL" id="KWZ76745.1"/>
    </source>
</evidence>
<dbReference type="Proteomes" id="UP000070383">
    <property type="component" value="Unassembled WGS sequence"/>
</dbReference>
<dbReference type="PANTHER" id="PTHR48094">
    <property type="entry name" value="PROTEIN/NUCLEIC ACID DEGLYCASE DJ-1-RELATED"/>
    <property type="match status" value="1"/>
</dbReference>
<organism evidence="3 4">
    <name type="scientific">Anaerococcus tetradius</name>
    <dbReference type="NCBI Taxonomy" id="33036"/>
    <lineage>
        <taxon>Bacteria</taxon>
        <taxon>Bacillati</taxon>
        <taxon>Bacillota</taxon>
        <taxon>Tissierellia</taxon>
        <taxon>Tissierellales</taxon>
        <taxon>Peptoniphilaceae</taxon>
        <taxon>Anaerococcus</taxon>
    </lineage>
</organism>
<dbReference type="OrthoDB" id="9800516at2"/>
<dbReference type="InterPro" id="IPR006286">
    <property type="entry name" value="C56_PfpI-like"/>
</dbReference>
<dbReference type="PATRIC" id="fig|33036.3.peg.1681"/>